<keyword evidence="2" id="KW-1185">Reference proteome</keyword>
<proteinExistence type="predicted"/>
<accession>A0ABR1QTF2</accession>
<comment type="caution">
    <text evidence="1">The sequence shown here is derived from an EMBL/GenBank/DDBJ whole genome shotgun (WGS) entry which is preliminary data.</text>
</comment>
<name>A0ABR1QTF2_9PEZI</name>
<dbReference type="Proteomes" id="UP001391051">
    <property type="component" value="Unassembled WGS sequence"/>
</dbReference>
<dbReference type="EMBL" id="JAQQWE010000001">
    <property type="protein sequence ID" value="KAK7965962.1"/>
    <property type="molecule type" value="Genomic_DNA"/>
</dbReference>
<gene>
    <name evidence="1" type="ORF">PG986_000239</name>
</gene>
<dbReference type="RefSeq" id="XP_066705354.1">
    <property type="nucleotide sequence ID" value="XM_066836461.1"/>
</dbReference>
<reference evidence="1 2" key="1">
    <citation type="submission" date="2023-01" db="EMBL/GenBank/DDBJ databases">
        <title>Analysis of 21 Apiospora genomes using comparative genomics revels a genus with tremendous synthesis potential of carbohydrate active enzymes and secondary metabolites.</title>
        <authorList>
            <person name="Sorensen T."/>
        </authorList>
    </citation>
    <scope>NUCLEOTIDE SEQUENCE [LARGE SCALE GENOMIC DNA]</scope>
    <source>
        <strain evidence="1 2">CBS 24483</strain>
    </source>
</reference>
<dbReference type="PANTHER" id="PTHR15002:SF0">
    <property type="entry name" value="RIBOSOMAL BIOGENESIS PROTEIN LAS1L"/>
    <property type="match status" value="1"/>
</dbReference>
<dbReference type="GeneID" id="92069523"/>
<protein>
    <submittedName>
        <fullName evidence="1">rRNA-processing protein LAS1</fullName>
    </submittedName>
</protein>
<evidence type="ECO:0000313" key="2">
    <source>
        <dbReference type="Proteomes" id="UP001391051"/>
    </source>
</evidence>
<dbReference type="PANTHER" id="PTHR15002">
    <property type="entry name" value="RIBOSOMAL BIOGENESIS PROTEIN LAS1L"/>
    <property type="match status" value="1"/>
</dbReference>
<dbReference type="Pfam" id="PF04031">
    <property type="entry name" value="Las1"/>
    <property type="match status" value="1"/>
</dbReference>
<dbReference type="InterPro" id="IPR007174">
    <property type="entry name" value="Las1"/>
</dbReference>
<sequence length="351" mass="38441">MVQYIHTPWRGRAELLKVRQEFYPSSPSQPPTSAEATVAVAAAAPTTSPAAATVAADPQSSSLSSSSSSEEAQKRHAVWRVSMWMQRGSCPHMVESTSLLTAAILLDLQEARNGADSLYEAVRLAYSAAFSRFVTGLLDGQQEKQQKQSMWSIAKIIGLPATFVELRHQCTHEQLPPLLKLRSAAQKSLVWIWDYYWRHLPDDEAQGNPGGASARDACIELVSSYLQETDAAKKSAMEKRMRQYDEVLILEALSEIDSACKDPLMLRRSLQLYRHIVDGGMGSAGEHESSSSSKDLGALQAELAQQTSQLDALQQVSKTGVEAAAPVESPVMTRGWSRFEGAWKPKPIGVV</sequence>
<evidence type="ECO:0000313" key="1">
    <source>
        <dbReference type="EMBL" id="KAK7965962.1"/>
    </source>
</evidence>
<organism evidence="1 2">
    <name type="scientific">Apiospora aurea</name>
    <dbReference type="NCBI Taxonomy" id="335848"/>
    <lineage>
        <taxon>Eukaryota</taxon>
        <taxon>Fungi</taxon>
        <taxon>Dikarya</taxon>
        <taxon>Ascomycota</taxon>
        <taxon>Pezizomycotina</taxon>
        <taxon>Sordariomycetes</taxon>
        <taxon>Xylariomycetidae</taxon>
        <taxon>Amphisphaeriales</taxon>
        <taxon>Apiosporaceae</taxon>
        <taxon>Apiospora</taxon>
    </lineage>
</organism>